<dbReference type="Pfam" id="PF00096">
    <property type="entry name" value="zf-C2H2"/>
    <property type="match status" value="9"/>
</dbReference>
<evidence type="ECO:0000256" key="6">
    <source>
        <dbReference type="ARBA" id="ARBA00022833"/>
    </source>
</evidence>
<dbReference type="SUPFAM" id="SSF109640">
    <property type="entry name" value="KRAB domain (Kruppel-associated box)"/>
    <property type="match status" value="1"/>
</dbReference>
<evidence type="ECO:0000256" key="12">
    <source>
        <dbReference type="SAM" id="MobiDB-lite"/>
    </source>
</evidence>
<feature type="region of interest" description="Disordered" evidence="12">
    <location>
        <begin position="420"/>
        <end position="452"/>
    </location>
</feature>
<feature type="domain" description="C2H2-type" evidence="13">
    <location>
        <begin position="230"/>
        <end position="257"/>
    </location>
</feature>
<feature type="domain" description="C2H2-type" evidence="13">
    <location>
        <begin position="528"/>
        <end position="555"/>
    </location>
</feature>
<keyword evidence="10" id="KW-0539">Nucleus</keyword>
<feature type="domain" description="C2H2-type" evidence="13">
    <location>
        <begin position="640"/>
        <end position="663"/>
    </location>
</feature>
<evidence type="ECO:0000313" key="16">
    <source>
        <dbReference type="RefSeq" id="XP_014373826.2"/>
    </source>
</evidence>
<dbReference type="GO" id="GO:0000978">
    <property type="term" value="F:RNA polymerase II cis-regulatory region sequence-specific DNA binding"/>
    <property type="evidence" value="ECO:0007669"/>
    <property type="project" value="TreeGrafter"/>
</dbReference>
<keyword evidence="5 11" id="KW-0863">Zinc-finger</keyword>
<dbReference type="InterPro" id="IPR036236">
    <property type="entry name" value="Znf_C2H2_sf"/>
</dbReference>
<dbReference type="PANTHER" id="PTHR23226:SF416">
    <property type="entry name" value="FI01424P"/>
    <property type="match status" value="1"/>
</dbReference>
<reference evidence="16" key="1">
    <citation type="submission" date="2025-08" db="UniProtKB">
        <authorList>
            <consortium name="RefSeq"/>
        </authorList>
    </citation>
    <scope>IDENTIFICATION</scope>
</reference>
<evidence type="ECO:0000256" key="3">
    <source>
        <dbReference type="ARBA" id="ARBA00022723"/>
    </source>
</evidence>
<dbReference type="FunFam" id="3.30.160.60:FF:000180">
    <property type="entry name" value="Zinc finger protein 689"/>
    <property type="match status" value="1"/>
</dbReference>
<dbReference type="FunFam" id="3.30.160.60:FF:000100">
    <property type="entry name" value="Zinc finger 45-like"/>
    <property type="match status" value="1"/>
</dbReference>
<accession>A0A1U8D0L6</accession>
<feature type="domain" description="C2H2-type" evidence="13">
    <location>
        <begin position="258"/>
        <end position="285"/>
    </location>
</feature>
<feature type="domain" description="C2H2-type" evidence="13">
    <location>
        <begin position="584"/>
        <end position="611"/>
    </location>
</feature>
<proteinExistence type="inferred from homology"/>
<evidence type="ECO:0000256" key="8">
    <source>
        <dbReference type="ARBA" id="ARBA00023125"/>
    </source>
</evidence>
<feature type="domain" description="C2H2-type" evidence="13">
    <location>
        <begin position="556"/>
        <end position="583"/>
    </location>
</feature>
<keyword evidence="6" id="KW-0862">Zinc</keyword>
<dbReference type="FunFam" id="3.30.160.60:FF:000862">
    <property type="entry name" value="zinc finger protein 697"/>
    <property type="match status" value="1"/>
</dbReference>
<evidence type="ECO:0000256" key="7">
    <source>
        <dbReference type="ARBA" id="ARBA00023015"/>
    </source>
</evidence>
<feature type="domain" description="C2H2-type" evidence="13">
    <location>
        <begin position="472"/>
        <end position="499"/>
    </location>
</feature>
<dbReference type="FunFam" id="3.30.160.60:FF:000200">
    <property type="entry name" value="zinc finger protein 510 isoform X2"/>
    <property type="match status" value="1"/>
</dbReference>
<dbReference type="Proteomes" id="UP000189705">
    <property type="component" value="Unplaced"/>
</dbReference>
<dbReference type="InterPro" id="IPR001909">
    <property type="entry name" value="KRAB"/>
</dbReference>
<dbReference type="FunFam" id="3.30.160.60:FF:000690">
    <property type="entry name" value="Zinc finger protein 354C"/>
    <property type="match status" value="1"/>
</dbReference>
<dbReference type="Pfam" id="PF01352">
    <property type="entry name" value="KRAB"/>
    <property type="match status" value="1"/>
</dbReference>
<comment type="similarity">
    <text evidence="2">Belongs to the krueppel C2H2-type zinc-finger protein family.</text>
</comment>
<feature type="domain" description="C2H2-type" evidence="13">
    <location>
        <begin position="612"/>
        <end position="639"/>
    </location>
</feature>
<dbReference type="KEGG" id="asn:102371725"/>
<keyword evidence="3" id="KW-0479">Metal-binding</keyword>
<evidence type="ECO:0000259" key="13">
    <source>
        <dbReference type="PROSITE" id="PS50157"/>
    </source>
</evidence>
<evidence type="ECO:0000256" key="1">
    <source>
        <dbReference type="ARBA" id="ARBA00004123"/>
    </source>
</evidence>
<feature type="region of interest" description="Disordered" evidence="12">
    <location>
        <begin position="23"/>
        <end position="76"/>
    </location>
</feature>
<dbReference type="GO" id="GO:0000981">
    <property type="term" value="F:DNA-binding transcription factor activity, RNA polymerase II-specific"/>
    <property type="evidence" value="ECO:0007669"/>
    <property type="project" value="TreeGrafter"/>
</dbReference>
<dbReference type="SUPFAM" id="SSF57667">
    <property type="entry name" value="beta-beta-alpha zinc fingers"/>
    <property type="match status" value="7"/>
</dbReference>
<dbReference type="CDD" id="cd07765">
    <property type="entry name" value="KRAB_A-box"/>
    <property type="match status" value="1"/>
</dbReference>
<gene>
    <name evidence="16" type="primary">LOC102371725</name>
</gene>
<dbReference type="SMART" id="SM00355">
    <property type="entry name" value="ZnF_C2H2"/>
    <property type="match status" value="11"/>
</dbReference>
<keyword evidence="4" id="KW-0677">Repeat</keyword>
<dbReference type="GeneID" id="102371725"/>
<organism evidence="15 16">
    <name type="scientific">Alligator sinensis</name>
    <name type="common">Chinese alligator</name>
    <dbReference type="NCBI Taxonomy" id="38654"/>
    <lineage>
        <taxon>Eukaryota</taxon>
        <taxon>Metazoa</taxon>
        <taxon>Chordata</taxon>
        <taxon>Craniata</taxon>
        <taxon>Vertebrata</taxon>
        <taxon>Euteleostomi</taxon>
        <taxon>Archelosauria</taxon>
        <taxon>Archosauria</taxon>
        <taxon>Crocodylia</taxon>
        <taxon>Alligatoridae</taxon>
        <taxon>Alligatorinae</taxon>
        <taxon>Alligator</taxon>
    </lineage>
</organism>
<feature type="domain" description="KRAB" evidence="14">
    <location>
        <begin position="303"/>
        <end position="375"/>
    </location>
</feature>
<dbReference type="InParanoid" id="A0A1U8D0L6"/>
<evidence type="ECO:0000256" key="9">
    <source>
        <dbReference type="ARBA" id="ARBA00023163"/>
    </source>
</evidence>
<dbReference type="GO" id="GO:0008270">
    <property type="term" value="F:zinc ion binding"/>
    <property type="evidence" value="ECO:0007669"/>
    <property type="project" value="UniProtKB-KW"/>
</dbReference>
<keyword evidence="15" id="KW-1185">Reference proteome</keyword>
<protein>
    <submittedName>
        <fullName evidence="16">Zinc finger protein 30 homolog isoform X1</fullName>
    </submittedName>
</protein>
<dbReference type="GO" id="GO:0005634">
    <property type="term" value="C:nucleus"/>
    <property type="evidence" value="ECO:0007669"/>
    <property type="project" value="UniProtKB-SubCell"/>
</dbReference>
<dbReference type="Gene3D" id="6.10.140.140">
    <property type="match status" value="1"/>
</dbReference>
<dbReference type="InterPro" id="IPR013087">
    <property type="entry name" value="Znf_C2H2_type"/>
</dbReference>
<dbReference type="PROSITE" id="PS50805">
    <property type="entry name" value="KRAB"/>
    <property type="match status" value="1"/>
</dbReference>
<name>A0A1U8D0L6_ALLSI</name>
<keyword evidence="8" id="KW-0238">DNA-binding</keyword>
<dbReference type="FunFam" id="3.30.160.60:FF:000710">
    <property type="entry name" value="Zinc finger protein 768"/>
    <property type="match status" value="1"/>
</dbReference>
<comment type="subcellular location">
    <subcellularLocation>
        <location evidence="1">Nucleus</location>
    </subcellularLocation>
</comment>
<evidence type="ECO:0000256" key="5">
    <source>
        <dbReference type="ARBA" id="ARBA00022771"/>
    </source>
</evidence>
<evidence type="ECO:0000313" key="15">
    <source>
        <dbReference type="Proteomes" id="UP000189705"/>
    </source>
</evidence>
<dbReference type="Gene3D" id="3.30.160.60">
    <property type="entry name" value="Classic Zinc Finger"/>
    <property type="match status" value="11"/>
</dbReference>
<feature type="domain" description="C2H2-type" evidence="13">
    <location>
        <begin position="174"/>
        <end position="201"/>
    </location>
</feature>
<evidence type="ECO:0000259" key="14">
    <source>
        <dbReference type="PROSITE" id="PS50805"/>
    </source>
</evidence>
<feature type="compositionally biased region" description="Basic and acidic residues" evidence="12">
    <location>
        <begin position="43"/>
        <end position="65"/>
    </location>
</feature>
<dbReference type="PROSITE" id="PS00028">
    <property type="entry name" value="ZINC_FINGER_C2H2_1"/>
    <property type="match status" value="10"/>
</dbReference>
<keyword evidence="7" id="KW-0805">Transcription regulation</keyword>
<dbReference type="PANTHER" id="PTHR23226">
    <property type="entry name" value="ZINC FINGER AND SCAN DOMAIN-CONTAINING"/>
    <property type="match status" value="1"/>
</dbReference>
<dbReference type="SMART" id="SM00349">
    <property type="entry name" value="KRAB"/>
    <property type="match status" value="1"/>
</dbReference>
<feature type="domain" description="C2H2-type" evidence="13">
    <location>
        <begin position="500"/>
        <end position="527"/>
    </location>
</feature>
<dbReference type="InterPro" id="IPR036051">
    <property type="entry name" value="KRAB_dom_sf"/>
</dbReference>
<evidence type="ECO:0000256" key="4">
    <source>
        <dbReference type="ARBA" id="ARBA00022737"/>
    </source>
</evidence>
<dbReference type="AlphaFoldDB" id="A0A1U8D0L6"/>
<evidence type="ECO:0000256" key="2">
    <source>
        <dbReference type="ARBA" id="ARBA00006991"/>
    </source>
</evidence>
<feature type="domain" description="C2H2-type" evidence="13">
    <location>
        <begin position="146"/>
        <end position="173"/>
    </location>
</feature>
<keyword evidence="9" id="KW-0804">Transcription</keyword>
<dbReference type="FunFam" id="3.30.160.60:FF:002343">
    <property type="entry name" value="Zinc finger protein 33A"/>
    <property type="match status" value="4"/>
</dbReference>
<dbReference type="FunFam" id="3.30.160.60:FF:000478">
    <property type="entry name" value="Zinc finger protein 133"/>
    <property type="match status" value="1"/>
</dbReference>
<evidence type="ECO:0000256" key="11">
    <source>
        <dbReference type="PROSITE-ProRule" id="PRU00042"/>
    </source>
</evidence>
<evidence type="ECO:0000256" key="10">
    <source>
        <dbReference type="ARBA" id="ARBA00023242"/>
    </source>
</evidence>
<sequence length="709" mass="79901">MPHVCLFSPPFCLSLSNAADDGSLRENKAQNPQLPCTGQAELHGADMEGDVPQHPKPGEVHDSHCRPRGQQKNFPHGKCVESSPGFRDGSGVTVHSRLCSKEKPWECVKCARIFQGSSKLPALQNGVSSSSDLLNVQSIHSGERAHVCPDCGKSFKQKRSLFQHHTIHTGQKPYMYPDCGKSFRLKCSLIHHQSLHPGESSYACPVPVKADESQSSLTLHQSIGAREKPHVCPDCGRRFRWRSNLIEHQSIHTGEKPYACPDCGKSFVQKKKLIQHQRIHKEMKSPQEQEREMTALALAQGLVTFKEVAVYFTEGQWALLGPSQRALYRDVMLENYEMVGSLAGYPIPKPNVISQLERGEDPWVPDHQVLERMKILRDMHTDGAMRENKLENDQQPSPQEAEFPLTALGRTEGFVTQHLEQQDAHESQCWPKRQQGKLPERRKGKSTPQGLDLGDLSVAMVQAQTCSQEKPWECVDCGRTFQFRSKLSAHQSVHTGEKFHACPDCGKSFRLRHYLTLHQRIHTGEKPYTCPECKKSFRLRYDLTRHQSVHTGEKPHVCPDCGRNFRLRQELTEHQSIHTGEKCFLCRVCGESFRLKRMLIQHEGIHTGEKPFTCPKCKKCFRLRQDLNKHQIVHTGEKPYLCADCGKSFSQRNSLIKHQSIHTVGNGTVSENEEGDFQLSCPERAAAGGGITGKSGKGCFPESWAETSL</sequence>
<dbReference type="RefSeq" id="XP_014373826.2">
    <property type="nucleotide sequence ID" value="XM_014518340.2"/>
</dbReference>
<dbReference type="PROSITE" id="PS50157">
    <property type="entry name" value="ZINC_FINGER_C2H2_2"/>
    <property type="match status" value="11"/>
</dbReference>